<organism evidence="1 2">
    <name type="scientific">Plakobranchus ocellatus</name>
    <dbReference type="NCBI Taxonomy" id="259542"/>
    <lineage>
        <taxon>Eukaryota</taxon>
        <taxon>Metazoa</taxon>
        <taxon>Spiralia</taxon>
        <taxon>Lophotrochozoa</taxon>
        <taxon>Mollusca</taxon>
        <taxon>Gastropoda</taxon>
        <taxon>Heterobranchia</taxon>
        <taxon>Euthyneura</taxon>
        <taxon>Panpulmonata</taxon>
        <taxon>Sacoglossa</taxon>
        <taxon>Placobranchoidea</taxon>
        <taxon>Plakobranchidae</taxon>
        <taxon>Plakobranchus</taxon>
    </lineage>
</organism>
<keyword evidence="2" id="KW-1185">Reference proteome</keyword>
<accession>A0AAV4CNA3</accession>
<dbReference type="Proteomes" id="UP000735302">
    <property type="component" value="Unassembled WGS sequence"/>
</dbReference>
<name>A0AAV4CNA3_9GAST</name>
<proteinExistence type="predicted"/>
<evidence type="ECO:0000313" key="2">
    <source>
        <dbReference type="Proteomes" id="UP000735302"/>
    </source>
</evidence>
<dbReference type="AlphaFoldDB" id="A0AAV4CNA3"/>
<dbReference type="EMBL" id="BLXT01006765">
    <property type="protein sequence ID" value="GFO33234.1"/>
    <property type="molecule type" value="Genomic_DNA"/>
</dbReference>
<reference evidence="1 2" key="1">
    <citation type="journal article" date="2021" name="Elife">
        <title>Chloroplast acquisition without the gene transfer in kleptoplastic sea slugs, Plakobranchus ocellatus.</title>
        <authorList>
            <person name="Maeda T."/>
            <person name="Takahashi S."/>
            <person name="Yoshida T."/>
            <person name="Shimamura S."/>
            <person name="Takaki Y."/>
            <person name="Nagai Y."/>
            <person name="Toyoda A."/>
            <person name="Suzuki Y."/>
            <person name="Arimoto A."/>
            <person name="Ishii H."/>
            <person name="Satoh N."/>
            <person name="Nishiyama T."/>
            <person name="Hasebe M."/>
            <person name="Maruyama T."/>
            <person name="Minagawa J."/>
            <person name="Obokata J."/>
            <person name="Shigenobu S."/>
        </authorList>
    </citation>
    <scope>NUCLEOTIDE SEQUENCE [LARGE SCALE GENOMIC DNA]</scope>
</reference>
<protein>
    <submittedName>
        <fullName evidence="1">Uncharacterized protein</fullName>
    </submittedName>
</protein>
<sequence length="73" mass="8163">MSAVSKSEFDQAFEKWLETPVVNMAEQESVHNTVSPLYPTEVAGNPCSQHGRTGVCTQHCLPFVPYRNGWKPL</sequence>
<gene>
    <name evidence="1" type="ORF">PoB_005973900</name>
</gene>
<comment type="caution">
    <text evidence="1">The sequence shown here is derived from an EMBL/GenBank/DDBJ whole genome shotgun (WGS) entry which is preliminary data.</text>
</comment>
<evidence type="ECO:0000313" key="1">
    <source>
        <dbReference type="EMBL" id="GFO33234.1"/>
    </source>
</evidence>